<evidence type="ECO:0000256" key="1">
    <source>
        <dbReference type="ARBA" id="ARBA00004202"/>
    </source>
</evidence>
<dbReference type="PANTHER" id="PTHR42711">
    <property type="entry name" value="ABC TRANSPORTER ATP-BINDING PROTEIN"/>
    <property type="match status" value="1"/>
</dbReference>
<dbReference type="GO" id="GO:0005524">
    <property type="term" value="F:ATP binding"/>
    <property type="evidence" value="ECO:0007669"/>
    <property type="project" value="UniProtKB-KW"/>
</dbReference>
<evidence type="ECO:0000256" key="4">
    <source>
        <dbReference type="ARBA" id="ARBA00022840"/>
    </source>
</evidence>
<dbReference type="KEGG" id="mmar:MODMU_3558"/>
<dbReference type="HOGENOM" id="CLU_2092717_0_0_11"/>
<dbReference type="Gene3D" id="3.40.50.300">
    <property type="entry name" value="P-loop containing nucleotide triphosphate hydrolases"/>
    <property type="match status" value="1"/>
</dbReference>
<dbReference type="AlphaFoldDB" id="I4F007"/>
<gene>
    <name evidence="6" type="ordered locus">MODMU_3558</name>
</gene>
<evidence type="ECO:0000256" key="3">
    <source>
        <dbReference type="ARBA" id="ARBA00022741"/>
    </source>
</evidence>
<keyword evidence="2" id="KW-0813">Transport</keyword>
<dbReference type="eggNOG" id="COG3842">
    <property type="taxonomic scope" value="Bacteria"/>
</dbReference>
<dbReference type="PATRIC" id="fig|477641.3.peg.3376"/>
<dbReference type="EMBL" id="FO203431">
    <property type="protein sequence ID" value="CCH88970.1"/>
    <property type="molecule type" value="Genomic_DNA"/>
</dbReference>
<name>I4F007_MODI5</name>
<dbReference type="InterPro" id="IPR027417">
    <property type="entry name" value="P-loop_NTPase"/>
</dbReference>
<evidence type="ECO:0000256" key="5">
    <source>
        <dbReference type="ARBA" id="ARBA00023251"/>
    </source>
</evidence>
<dbReference type="Proteomes" id="UP000006461">
    <property type="component" value="Chromosome"/>
</dbReference>
<dbReference type="SUPFAM" id="SSF52540">
    <property type="entry name" value="P-loop containing nucleoside triphosphate hydrolases"/>
    <property type="match status" value="1"/>
</dbReference>
<evidence type="ECO:0000313" key="7">
    <source>
        <dbReference type="Proteomes" id="UP000006461"/>
    </source>
</evidence>
<sequence>MQQLREDGSTVVLTTHYLEEAQQRADRIGLMRDGTLRQQGTVSELTRALPSSIRFSLPPDAATPPMHSAPVSGSAYVIETFDMQTDLKQLLDWADAHAVELRGLSAAPTRLDDVFRAVGSGSTS</sequence>
<reference evidence="6 7" key="1">
    <citation type="journal article" date="2012" name="J. Bacteriol.">
        <title>Genome Sequence of Radiation-Resistant Modestobacter marinus Strain BC501, a Representative Actinobacterium That Thrives on Calcareous Stone Surfaces.</title>
        <authorList>
            <person name="Normand P."/>
            <person name="Gury J."/>
            <person name="Pujic P."/>
            <person name="Chouaia B."/>
            <person name="Crotti E."/>
            <person name="Brusetti L."/>
            <person name="Daffonchio D."/>
            <person name="Vacherie B."/>
            <person name="Barbe V."/>
            <person name="Medigue C."/>
            <person name="Calteau A."/>
            <person name="Ghodhbane-Gtari F."/>
            <person name="Essoussi I."/>
            <person name="Nouioui I."/>
            <person name="Abbassi-Ghozzi I."/>
            <person name="Gtari M."/>
        </authorList>
    </citation>
    <scope>NUCLEOTIDE SEQUENCE [LARGE SCALE GENOMIC DNA]</scope>
    <source>
        <strain evidence="7">BC 501</strain>
    </source>
</reference>
<evidence type="ECO:0000256" key="2">
    <source>
        <dbReference type="ARBA" id="ARBA00022448"/>
    </source>
</evidence>
<keyword evidence="3" id="KW-0547">Nucleotide-binding</keyword>
<dbReference type="PANTHER" id="PTHR42711:SF16">
    <property type="entry name" value="ABC TRANSPORTER ATP-BINDING PROTEIN"/>
    <property type="match status" value="1"/>
</dbReference>
<evidence type="ECO:0000313" key="6">
    <source>
        <dbReference type="EMBL" id="CCH88970.1"/>
    </source>
</evidence>
<dbReference type="STRING" id="477641.MODMU_3558"/>
<keyword evidence="7" id="KW-1185">Reference proteome</keyword>
<protein>
    <submittedName>
        <fullName evidence="6">ABC-type multidrug transport system, ATPase component</fullName>
    </submittedName>
</protein>
<comment type="subcellular location">
    <subcellularLocation>
        <location evidence="1">Cell membrane</location>
        <topology evidence="1">Peripheral membrane protein</topology>
    </subcellularLocation>
</comment>
<keyword evidence="4" id="KW-0067">ATP-binding</keyword>
<dbReference type="InterPro" id="IPR050763">
    <property type="entry name" value="ABC_transporter_ATP-binding"/>
</dbReference>
<dbReference type="GO" id="GO:0005886">
    <property type="term" value="C:plasma membrane"/>
    <property type="evidence" value="ECO:0007669"/>
    <property type="project" value="UniProtKB-SubCell"/>
</dbReference>
<proteinExistence type="predicted"/>
<accession>I4F007</accession>
<dbReference type="GO" id="GO:0046677">
    <property type="term" value="P:response to antibiotic"/>
    <property type="evidence" value="ECO:0007669"/>
    <property type="project" value="UniProtKB-KW"/>
</dbReference>
<organism evidence="6 7">
    <name type="scientific">Modestobacter italicus (strain DSM 44449 / CECT 9708 / BC 501)</name>
    <dbReference type="NCBI Taxonomy" id="2732864"/>
    <lineage>
        <taxon>Bacteria</taxon>
        <taxon>Bacillati</taxon>
        <taxon>Actinomycetota</taxon>
        <taxon>Actinomycetes</taxon>
        <taxon>Geodermatophilales</taxon>
        <taxon>Geodermatophilaceae</taxon>
        <taxon>Modestobacter</taxon>
    </lineage>
</organism>
<keyword evidence="5" id="KW-0046">Antibiotic resistance</keyword>